<reference evidence="2" key="1">
    <citation type="journal article" date="2022" name="Mol. Ecol. Resour.">
        <title>The genomes of chicory, endive, great burdock and yacon provide insights into Asteraceae palaeo-polyploidization history and plant inulin production.</title>
        <authorList>
            <person name="Fan W."/>
            <person name="Wang S."/>
            <person name="Wang H."/>
            <person name="Wang A."/>
            <person name="Jiang F."/>
            <person name="Liu H."/>
            <person name="Zhao H."/>
            <person name="Xu D."/>
            <person name="Zhang Y."/>
        </authorList>
    </citation>
    <scope>NUCLEOTIDE SEQUENCE [LARGE SCALE GENOMIC DNA]</scope>
    <source>
        <strain evidence="2">cv. Punajuju</strain>
    </source>
</reference>
<organism evidence="1 2">
    <name type="scientific">Cichorium intybus</name>
    <name type="common">Chicory</name>
    <dbReference type="NCBI Taxonomy" id="13427"/>
    <lineage>
        <taxon>Eukaryota</taxon>
        <taxon>Viridiplantae</taxon>
        <taxon>Streptophyta</taxon>
        <taxon>Embryophyta</taxon>
        <taxon>Tracheophyta</taxon>
        <taxon>Spermatophyta</taxon>
        <taxon>Magnoliopsida</taxon>
        <taxon>eudicotyledons</taxon>
        <taxon>Gunneridae</taxon>
        <taxon>Pentapetalae</taxon>
        <taxon>asterids</taxon>
        <taxon>campanulids</taxon>
        <taxon>Asterales</taxon>
        <taxon>Asteraceae</taxon>
        <taxon>Cichorioideae</taxon>
        <taxon>Cichorieae</taxon>
        <taxon>Cichoriinae</taxon>
        <taxon>Cichorium</taxon>
    </lineage>
</organism>
<name>A0ACB9FA86_CICIN</name>
<accession>A0ACB9FA86</accession>
<dbReference type="Proteomes" id="UP001055811">
    <property type="component" value="Linkage Group LG03"/>
</dbReference>
<evidence type="ECO:0000313" key="2">
    <source>
        <dbReference type="Proteomes" id="UP001055811"/>
    </source>
</evidence>
<reference evidence="1 2" key="2">
    <citation type="journal article" date="2022" name="Mol. Ecol. Resour.">
        <title>The genomes of chicory, endive, great burdock and yacon provide insights into Asteraceae paleo-polyploidization history and plant inulin production.</title>
        <authorList>
            <person name="Fan W."/>
            <person name="Wang S."/>
            <person name="Wang H."/>
            <person name="Wang A."/>
            <person name="Jiang F."/>
            <person name="Liu H."/>
            <person name="Zhao H."/>
            <person name="Xu D."/>
            <person name="Zhang Y."/>
        </authorList>
    </citation>
    <scope>NUCLEOTIDE SEQUENCE [LARGE SCALE GENOMIC DNA]</scope>
    <source>
        <strain evidence="2">cv. Punajuju</strain>
        <tissue evidence="1">Leaves</tissue>
    </source>
</reference>
<comment type="caution">
    <text evidence="1">The sequence shown here is derived from an EMBL/GenBank/DDBJ whole genome shotgun (WGS) entry which is preliminary data.</text>
</comment>
<protein>
    <submittedName>
        <fullName evidence="1">Uncharacterized protein</fullName>
    </submittedName>
</protein>
<evidence type="ECO:0000313" key="1">
    <source>
        <dbReference type="EMBL" id="KAI3768234.1"/>
    </source>
</evidence>
<keyword evidence="2" id="KW-1185">Reference proteome</keyword>
<gene>
    <name evidence="1" type="ORF">L2E82_18749</name>
</gene>
<sequence length="714" mass="80083">MNSELIKLNCLLAKLTKSQQYAKTLQLFHQIQSSHFLKPDQYTLSTTLAATANLRDVTAGNQVHAHVIRAGFKIYPHVANTLLFLYAKSEDLASVKRVFEEIKLPDVYSWTTLLSACTNLGEIDYACHLLDQIPQRNEAVWNAVITGCADNGHSTIALDMFNRMHLLGIRHDNYSFASVLSLCSSELIDYGTQVHSLVIKTGFLVKPSVTNALITMYFNFGNATDAHQVFDETKHDQITYNAMISGLVSLGTNENAFMIFKNMQEIGLKATERTYVSLMSSCSCGITSTQLHAHSIKTGFHDSIPVTNAAIAMYSGNTDFHSAEMLFTTLENKDRVSWNTMITIQAQKNSFKDAMLTYLQMQHHGIKPDEFTIGSLVSTMESVQSIMTIFAIVIKNNLISKTEVSNALITNLCKRNGIKDAYNIFIETNFKNLITWNSMIFGFHLNGYSLHGLNLFSMMILSSLTPDVYTLTMVLNICATISSLTYGKEIHGYMIKFHFFHDTSLGNSLIALYSKCGVLNWSLRVFESMIFKDVISWNSMISAYGQHGRGEEAVSCFESMKVKVKVKPDHTTFIAVLTACSHAGLIDHGVRIFKSMVNEYGLEPGVDHFSCVVDLLGRAGYLDEVEKLMKSDWFKVDCRVWWNLFSSCAAHGDLRLGRIVGGILLEVEEDKSGVYVVLANILANAGYWEEAEDVRKMMRWHGVVKQPGYSWIRT</sequence>
<proteinExistence type="predicted"/>
<dbReference type="EMBL" id="CM042011">
    <property type="protein sequence ID" value="KAI3768234.1"/>
    <property type="molecule type" value="Genomic_DNA"/>
</dbReference>